<gene>
    <name evidence="5" type="ORF">FYJ85_22310</name>
</gene>
<dbReference type="InterPro" id="IPR004888">
    <property type="entry name" value="Glycoside_hydrolase_63"/>
</dbReference>
<keyword evidence="3" id="KW-0326">Glycosidase</keyword>
<dbReference type="EMBL" id="VUNS01000054">
    <property type="protein sequence ID" value="MST99767.1"/>
    <property type="molecule type" value="Genomic_DNA"/>
</dbReference>
<dbReference type="SUPFAM" id="SSF48208">
    <property type="entry name" value="Six-hairpin glycosidases"/>
    <property type="match status" value="1"/>
</dbReference>
<dbReference type="GO" id="GO:0006487">
    <property type="term" value="P:protein N-linked glycosylation"/>
    <property type="evidence" value="ECO:0007669"/>
    <property type="project" value="TreeGrafter"/>
</dbReference>
<dbReference type="Pfam" id="PF22422">
    <property type="entry name" value="MGH1-like_GH"/>
    <property type="match status" value="1"/>
</dbReference>
<protein>
    <recommendedName>
        <fullName evidence="4">Mannosylglycerate hydrolase MGH1-like glycoside hydrolase domain-containing protein</fullName>
    </recommendedName>
</protein>
<reference evidence="5 6" key="1">
    <citation type="submission" date="2019-08" db="EMBL/GenBank/DDBJ databases">
        <title>In-depth cultivation of the pig gut microbiome towards novel bacterial diversity and tailored functional studies.</title>
        <authorList>
            <person name="Wylensek D."/>
            <person name="Hitch T.C.A."/>
            <person name="Clavel T."/>
        </authorList>
    </citation>
    <scope>NUCLEOTIDE SEQUENCE [LARGE SCALE GENOMIC DNA]</scope>
    <source>
        <strain evidence="5 6">BBE-744-WT-12</strain>
    </source>
</reference>
<dbReference type="GO" id="GO:0004573">
    <property type="term" value="F:Glc3Man9GlcNAc2 oligosaccharide glucosidase activity"/>
    <property type="evidence" value="ECO:0007669"/>
    <property type="project" value="InterPro"/>
</dbReference>
<dbReference type="PANTHER" id="PTHR10412">
    <property type="entry name" value="MANNOSYL-OLIGOSACCHARIDE GLUCOSIDASE"/>
    <property type="match status" value="1"/>
</dbReference>
<organism evidence="5 6">
    <name type="scientific">Victivallis lenta</name>
    <dbReference type="NCBI Taxonomy" id="2606640"/>
    <lineage>
        <taxon>Bacteria</taxon>
        <taxon>Pseudomonadati</taxon>
        <taxon>Lentisphaerota</taxon>
        <taxon>Lentisphaeria</taxon>
        <taxon>Victivallales</taxon>
        <taxon>Victivallaceae</taxon>
        <taxon>Victivallis</taxon>
    </lineage>
</organism>
<evidence type="ECO:0000313" key="6">
    <source>
        <dbReference type="Proteomes" id="UP000435649"/>
    </source>
</evidence>
<evidence type="ECO:0000256" key="1">
    <source>
        <dbReference type="ARBA" id="ARBA00010833"/>
    </source>
</evidence>
<evidence type="ECO:0000256" key="2">
    <source>
        <dbReference type="ARBA" id="ARBA00022801"/>
    </source>
</evidence>
<comment type="caution">
    <text evidence="5">The sequence shown here is derived from an EMBL/GenBank/DDBJ whole genome shotgun (WGS) entry which is preliminary data.</text>
</comment>
<dbReference type="InterPro" id="IPR054491">
    <property type="entry name" value="MGH1-like_GH"/>
</dbReference>
<evidence type="ECO:0000259" key="4">
    <source>
        <dbReference type="Pfam" id="PF22422"/>
    </source>
</evidence>
<proteinExistence type="inferred from homology"/>
<evidence type="ECO:0000256" key="3">
    <source>
        <dbReference type="ARBA" id="ARBA00023295"/>
    </source>
</evidence>
<dbReference type="Gene3D" id="1.50.10.10">
    <property type="match status" value="1"/>
</dbReference>
<dbReference type="InterPro" id="IPR008928">
    <property type="entry name" value="6-hairpin_glycosidase_sf"/>
</dbReference>
<dbReference type="GO" id="GO:0009311">
    <property type="term" value="P:oligosaccharide metabolic process"/>
    <property type="evidence" value="ECO:0007669"/>
    <property type="project" value="InterPro"/>
</dbReference>
<keyword evidence="2" id="KW-0378">Hydrolase</keyword>
<keyword evidence="6" id="KW-1185">Reference proteome</keyword>
<name>A0A844G7C1_9BACT</name>
<dbReference type="Proteomes" id="UP000435649">
    <property type="component" value="Unassembled WGS sequence"/>
</dbReference>
<sequence length="408" mass="46528">MNTFYQAALEIADKKLFRDEKPTHLASPRLGTGGGFMDIFLWDTAFSSMWARYHVDRFPVAASLDNFYRCQTPEGFISRQIRPDGVSKWSPDSVTGFAPPLLAWAELELAPYVPGRLEKVFEPLLRQHKFNFARFRREDGLFFADGWGCGMDNLPRWDDRSEVIPDGGIPFQRNAITDSTKTGDKLFEWLNAQTEVPFYWNKQLGWCDTTCEMAFNALNLAEIARRIGRTAEEAELTAQHAELAELVNALCFNETTNFYSDHLNGRVLNRRTICGFWPLLSQVATPERAAKIIDTLHDPKAFGCPYGIPTLAADDPEFQPEGGYALGPAWAHTNYMVLKGMQKYGYDAFARKVAFRLYTAAKKLWEKTGTIWENYSPVQCDQQVSRAYPDFCGWSALIPITFYREFIC</sequence>
<feature type="domain" description="Mannosylglycerate hydrolase MGH1-like glycoside hydrolase" evidence="4">
    <location>
        <begin position="41"/>
        <end position="388"/>
    </location>
</feature>
<comment type="similarity">
    <text evidence="1">Belongs to the glycosyl hydrolase 63 family.</text>
</comment>
<dbReference type="InterPro" id="IPR012341">
    <property type="entry name" value="6hp_glycosidase-like_sf"/>
</dbReference>
<dbReference type="PANTHER" id="PTHR10412:SF11">
    <property type="entry name" value="MANNOSYL-OLIGOSACCHARIDE GLUCOSIDASE"/>
    <property type="match status" value="1"/>
</dbReference>
<evidence type="ECO:0000313" key="5">
    <source>
        <dbReference type="EMBL" id="MST99767.1"/>
    </source>
</evidence>
<dbReference type="AlphaFoldDB" id="A0A844G7C1"/>
<dbReference type="RefSeq" id="WP_154420927.1">
    <property type="nucleotide sequence ID" value="NZ_VUNS01000054.1"/>
</dbReference>
<accession>A0A844G7C1</accession>